<dbReference type="SUPFAM" id="SSF46689">
    <property type="entry name" value="Homeodomain-like"/>
    <property type="match status" value="1"/>
</dbReference>
<keyword evidence="5" id="KW-1185">Reference proteome</keyword>
<dbReference type="EMBL" id="SLWM01000026">
    <property type="protein sequence ID" value="TCO12264.1"/>
    <property type="molecule type" value="Genomic_DNA"/>
</dbReference>
<dbReference type="Pfam" id="PF00440">
    <property type="entry name" value="TetR_N"/>
    <property type="match status" value="1"/>
</dbReference>
<dbReference type="InterPro" id="IPR041483">
    <property type="entry name" value="TetR_C_34"/>
</dbReference>
<feature type="domain" description="HTH tetR-type" evidence="3">
    <location>
        <begin position="14"/>
        <end position="74"/>
    </location>
</feature>
<dbReference type="Pfam" id="PF17929">
    <property type="entry name" value="TetR_C_34"/>
    <property type="match status" value="1"/>
</dbReference>
<protein>
    <submittedName>
        <fullName evidence="4">TetR family transcriptional regulator</fullName>
    </submittedName>
</protein>
<dbReference type="RefSeq" id="WP_132195730.1">
    <property type="nucleotide sequence ID" value="NZ_SLWM01000026.1"/>
</dbReference>
<dbReference type="PANTHER" id="PTHR30055:SF226">
    <property type="entry name" value="HTH-TYPE TRANSCRIPTIONAL REGULATOR PKSA"/>
    <property type="match status" value="1"/>
</dbReference>
<dbReference type="InterPro" id="IPR009057">
    <property type="entry name" value="Homeodomain-like_sf"/>
</dbReference>
<dbReference type="InterPro" id="IPR050109">
    <property type="entry name" value="HTH-type_TetR-like_transc_reg"/>
</dbReference>
<dbReference type="PROSITE" id="PS50977">
    <property type="entry name" value="HTH_TETR_2"/>
    <property type="match status" value="1"/>
</dbReference>
<name>A0ABY2BC46_9ACTN</name>
<evidence type="ECO:0000259" key="3">
    <source>
        <dbReference type="PROSITE" id="PS50977"/>
    </source>
</evidence>
<proteinExistence type="predicted"/>
<dbReference type="Proteomes" id="UP000295818">
    <property type="component" value="Unassembled WGS sequence"/>
</dbReference>
<evidence type="ECO:0000256" key="2">
    <source>
        <dbReference type="PROSITE-ProRule" id="PRU00335"/>
    </source>
</evidence>
<accession>A0ABY2BC46</accession>
<dbReference type="PANTHER" id="PTHR30055">
    <property type="entry name" value="HTH-TYPE TRANSCRIPTIONAL REGULATOR RUTR"/>
    <property type="match status" value="1"/>
</dbReference>
<evidence type="ECO:0000256" key="1">
    <source>
        <dbReference type="ARBA" id="ARBA00023125"/>
    </source>
</evidence>
<evidence type="ECO:0000313" key="4">
    <source>
        <dbReference type="EMBL" id="TCO12264.1"/>
    </source>
</evidence>
<evidence type="ECO:0000313" key="5">
    <source>
        <dbReference type="Proteomes" id="UP000295818"/>
    </source>
</evidence>
<keyword evidence="1 2" id="KW-0238">DNA-binding</keyword>
<gene>
    <name evidence="4" type="ORF">EV644_1267</name>
</gene>
<dbReference type="Gene3D" id="1.10.357.10">
    <property type="entry name" value="Tetracycline Repressor, domain 2"/>
    <property type="match status" value="1"/>
</dbReference>
<organism evidence="4 5">
    <name type="scientific">Kribbella orskensis</name>
    <dbReference type="NCBI Taxonomy" id="2512216"/>
    <lineage>
        <taxon>Bacteria</taxon>
        <taxon>Bacillati</taxon>
        <taxon>Actinomycetota</taxon>
        <taxon>Actinomycetes</taxon>
        <taxon>Propionibacteriales</taxon>
        <taxon>Kribbellaceae</taxon>
        <taxon>Kribbella</taxon>
    </lineage>
</organism>
<dbReference type="InterPro" id="IPR001647">
    <property type="entry name" value="HTH_TetR"/>
</dbReference>
<feature type="DNA-binding region" description="H-T-H motif" evidence="2">
    <location>
        <begin position="37"/>
        <end position="56"/>
    </location>
</feature>
<sequence>MTTFQRARSEEQRAVRREAILETAAAMLAEMPVADLSLNELSRRVGLAKSNVLKYFESREAVLLELLDTEMRDWTRQLEDALGVPASGESVDARVRRLVETVVATLASRPMFCALVSAQASVLEHNISTDVALRFKRAAIAGYRDLVRVLLGTLPELGEDGAGRFIAAASMLIGAIWAHANPASAILAVYDRDPELAALRMEFAADLQETLEIHLRGLLAGPA</sequence>
<reference evidence="4 5" key="1">
    <citation type="journal article" date="2015" name="Stand. Genomic Sci.">
        <title>Genomic Encyclopedia of Bacterial and Archaeal Type Strains, Phase III: the genomes of soil and plant-associated and newly described type strains.</title>
        <authorList>
            <person name="Whitman W.B."/>
            <person name="Woyke T."/>
            <person name="Klenk H.P."/>
            <person name="Zhou Y."/>
            <person name="Lilburn T.G."/>
            <person name="Beck B.J."/>
            <person name="De Vos P."/>
            <person name="Vandamme P."/>
            <person name="Eisen J.A."/>
            <person name="Garrity G."/>
            <person name="Hugenholtz P."/>
            <person name="Kyrpides N.C."/>
        </authorList>
    </citation>
    <scope>NUCLEOTIDE SEQUENCE [LARGE SCALE GENOMIC DNA]</scope>
    <source>
        <strain evidence="4 5">VKM Ac-2538</strain>
    </source>
</reference>
<comment type="caution">
    <text evidence="4">The sequence shown here is derived from an EMBL/GenBank/DDBJ whole genome shotgun (WGS) entry which is preliminary data.</text>
</comment>